<dbReference type="EMBL" id="RQHU01000005">
    <property type="protein sequence ID" value="TGN16728.1"/>
    <property type="molecule type" value="Genomic_DNA"/>
</dbReference>
<name>A0A6H3NYV3_9LEPT</name>
<feature type="domain" description="Glycoside phosphorylase C-terminal" evidence="5">
    <location>
        <begin position="969"/>
        <end position="1041"/>
    </location>
</feature>
<feature type="domain" description="Glycoside phosphorylase super sandwich" evidence="4">
    <location>
        <begin position="262"/>
        <end position="511"/>
    </location>
</feature>
<dbReference type="AlphaFoldDB" id="A0A6H3NYV3"/>
<dbReference type="InterPro" id="IPR048771">
    <property type="entry name" value="SOGP_2nd"/>
</dbReference>
<evidence type="ECO:0000313" key="8">
    <source>
        <dbReference type="Proteomes" id="UP000297649"/>
    </source>
</evidence>
<dbReference type="Gene3D" id="1.50.10.10">
    <property type="match status" value="1"/>
</dbReference>
<dbReference type="PANTHER" id="PTHR37469:SF2">
    <property type="entry name" value="CELLOBIONIC ACID PHOSPHORYLASE"/>
    <property type="match status" value="1"/>
</dbReference>
<dbReference type="Pfam" id="PF21958">
    <property type="entry name" value="SOGP_N"/>
    <property type="match status" value="1"/>
</dbReference>
<evidence type="ECO:0000259" key="3">
    <source>
        <dbReference type="Pfam" id="PF17167"/>
    </source>
</evidence>
<keyword evidence="1" id="KW-0328">Glycosyltransferase</keyword>
<feature type="domain" description="SOGP N-terminal" evidence="6">
    <location>
        <begin position="2"/>
        <end position="195"/>
    </location>
</feature>
<evidence type="ECO:0000256" key="1">
    <source>
        <dbReference type="ARBA" id="ARBA00022676"/>
    </source>
</evidence>
<dbReference type="InterPro" id="IPR033432">
    <property type="entry name" value="GH94_catalytic"/>
</dbReference>
<dbReference type="Proteomes" id="UP000297649">
    <property type="component" value="Unassembled WGS sequence"/>
</dbReference>
<feature type="domain" description="Glycosyl hydrolase 94 catalytic" evidence="3">
    <location>
        <begin position="578"/>
        <end position="906"/>
    </location>
</feature>
<dbReference type="InterPro" id="IPR012341">
    <property type="entry name" value="6hp_glycosidase-like_sf"/>
</dbReference>
<dbReference type="InterPro" id="IPR052047">
    <property type="entry name" value="GH94_Enzymes"/>
</dbReference>
<sequence>MEQAVSNLYLRIHSENSLIVFPLLGPKSNSEFQISEFIFIAQGNFQKIDYQVHLELHPNQPTWRYKVDLTNKNNHPVSCDLVYVQDIGICDYAASRLNEYFVCHYIHHEPILSNDYGYGVLSRQNELMSGKNPACFLFSSEPIRNFATDGLDLYPNGILNQLTNKRRQGEHSIIGLEREPFTLEPDEQQNTCFYGSLFSHLETISSFQNKEIFIKKMITGWNDNLKTVSSFQKPIPSLFTNAKQIQGDSLNEMELKSFFPDPWREVEKRESSSILSFFTDESTHVVLKEKESLCLRPHGQILRTGLPMVPDESSLTVTCYMKGIFLSQLTEGHSSINQYISRNHSYLGLFQSYGFRIFLEDHSDFFLLDSPSVFAMKPNHLEWIYKWNAEEIRVQVETTFDHKIKFKLKTNTKTSKKFLFSFHIALDGDNGALELPPKVIQNKNELRIEPNPKSNLYQRLDGKGFKIISEELNTWEIADDRFLYLDGKSKGQSYLTAKVSINDSFQFTIQGNLNESQQESLAIKNQKLTFFPSFKEEKLDNKSMQSIKQIQEILPWFEQNALIHYLNPRGLEQYSGGGWGTRDVCQGAFEFLLATGDFDSCRNILLNIFQEQNEDGDWPQWFMLYPRDKAIRAADSHGDIVYWPILSLTSYLERTQDINFLKETTSGPQRQKPITILAAVNQAVTLINSRLVLGTKLPIYGNGDWNDSLQPVSEEFRTKVVSTWTAELQSLTYQALIKIYQLTGDRKNIELYQAELETINQNIKEHCMDDSVLSGLRYFGEGNSREFYLHPKDNKTGVRYSVLPMIYGILSEILDNKEVETHLSLIKEWLMGPDGVRLFDVPISYSDGETKEFKRAETASYFGREIGLMYTHAHLRYCEALAHLGKSEELLYYLNLVNPIGIKNKIPSANRRQSNCYYSSSDGLFLDRYEAGKDYKKLISGKIPLEGGWRVYSSGPGIYIKLVYECLLGIKVFSNAIELDPVLPKDLSGLTWNLTLMGKNICITYIVESENAIIDSVEFNEQSIPFVRLINRYRKAGLRFNFSDILPYLKETENLVTVISR</sequence>
<dbReference type="InterPro" id="IPR048773">
    <property type="entry name" value="SOGP_C"/>
</dbReference>
<comment type="caution">
    <text evidence="7">The sequence shown here is derived from an EMBL/GenBank/DDBJ whole genome shotgun (WGS) entry which is preliminary data.</text>
</comment>
<evidence type="ECO:0000256" key="2">
    <source>
        <dbReference type="ARBA" id="ARBA00022679"/>
    </source>
</evidence>
<organism evidence="7 8">
    <name type="scientific">Leptospira bandrabouensis</name>
    <dbReference type="NCBI Taxonomy" id="2484903"/>
    <lineage>
        <taxon>Bacteria</taxon>
        <taxon>Pseudomonadati</taxon>
        <taxon>Spirochaetota</taxon>
        <taxon>Spirochaetia</taxon>
        <taxon>Leptospirales</taxon>
        <taxon>Leptospiraceae</taxon>
        <taxon>Leptospira</taxon>
    </lineage>
</organism>
<evidence type="ECO:0000259" key="5">
    <source>
        <dbReference type="Pfam" id="PF21270"/>
    </source>
</evidence>
<proteinExistence type="predicted"/>
<dbReference type="PANTHER" id="PTHR37469">
    <property type="entry name" value="CELLOBIONIC ACID PHOSPHORYLASE-RELATED"/>
    <property type="match status" value="1"/>
</dbReference>
<dbReference type="Pfam" id="PF17167">
    <property type="entry name" value="Glyco_hydro_94"/>
    <property type="match status" value="1"/>
</dbReference>
<dbReference type="InterPro" id="IPR008928">
    <property type="entry name" value="6-hairpin_glycosidase_sf"/>
</dbReference>
<dbReference type="InterPro" id="IPR053831">
    <property type="entry name" value="SOGP_N"/>
</dbReference>
<protein>
    <submittedName>
        <fullName evidence="7">Uncharacterized protein</fullName>
    </submittedName>
</protein>
<dbReference type="OrthoDB" id="9769991at2"/>
<evidence type="ECO:0000313" key="7">
    <source>
        <dbReference type="EMBL" id="TGN16728.1"/>
    </source>
</evidence>
<keyword evidence="8" id="KW-1185">Reference proteome</keyword>
<dbReference type="Pfam" id="PF21250">
    <property type="entry name" value="SOGP_2nd"/>
    <property type="match status" value="1"/>
</dbReference>
<gene>
    <name evidence="7" type="ORF">EHR08_09480</name>
</gene>
<accession>A0A6H3NYV3</accession>
<evidence type="ECO:0000259" key="6">
    <source>
        <dbReference type="Pfam" id="PF21958"/>
    </source>
</evidence>
<dbReference type="GO" id="GO:0016757">
    <property type="term" value="F:glycosyltransferase activity"/>
    <property type="evidence" value="ECO:0007669"/>
    <property type="project" value="UniProtKB-KW"/>
</dbReference>
<dbReference type="Pfam" id="PF21270">
    <property type="entry name" value="SOGP_4th"/>
    <property type="match status" value="1"/>
</dbReference>
<dbReference type="GO" id="GO:0005975">
    <property type="term" value="P:carbohydrate metabolic process"/>
    <property type="evidence" value="ECO:0007669"/>
    <property type="project" value="InterPro"/>
</dbReference>
<dbReference type="SUPFAM" id="SSF48208">
    <property type="entry name" value="Six-hairpin glycosidases"/>
    <property type="match status" value="1"/>
</dbReference>
<evidence type="ECO:0000259" key="4">
    <source>
        <dbReference type="Pfam" id="PF21250"/>
    </source>
</evidence>
<reference evidence="7" key="1">
    <citation type="journal article" date="2019" name="PLoS Negl. Trop. Dis.">
        <title>Revisiting the worldwide diversity of Leptospira species in the environment.</title>
        <authorList>
            <person name="Vincent A.T."/>
            <person name="Schiettekatte O."/>
            <person name="Bourhy P."/>
            <person name="Veyrier F.J."/>
            <person name="Picardeau M."/>
        </authorList>
    </citation>
    <scope>NUCLEOTIDE SEQUENCE [LARGE SCALE GENOMIC DNA]</scope>
    <source>
        <strain evidence="7">201601109</strain>
    </source>
</reference>
<keyword evidence="2" id="KW-0808">Transferase</keyword>